<evidence type="ECO:0000256" key="1">
    <source>
        <dbReference type="SAM" id="Phobius"/>
    </source>
</evidence>
<sequence length="170" mass="19399">MDNYSRIQYQEKSNKAHRRLIYVGLMILVLLLVSLYLFFVLLPINSSAGKFSSLAETKAGIKKVKTFKESDRNGNYYSIYGTNSKGKEYLVIFNAKKKIVDKVPVSEQLSDSKLDKIYEKYKVKNVYSFAPSIYKGRAVFELSYAGKKNSVSFLTVDLKSGKVYRLIEGL</sequence>
<evidence type="ECO:0000313" key="6">
    <source>
        <dbReference type="Proteomes" id="UP001281024"/>
    </source>
</evidence>
<dbReference type="EMBL" id="MLOK01000039">
    <property type="protein sequence ID" value="OIM21198.1"/>
    <property type="molecule type" value="Genomic_DNA"/>
</dbReference>
<accession>A0A483BK13</accession>
<dbReference type="Gene3D" id="3.10.450.40">
    <property type="match status" value="2"/>
</dbReference>
<proteinExistence type="predicted"/>
<evidence type="ECO:0000313" key="3">
    <source>
        <dbReference type="EMBL" id="MDV7714662.1"/>
    </source>
</evidence>
<dbReference type="GeneID" id="75065822"/>
<dbReference type="Proteomes" id="UP000181728">
    <property type="component" value="Unassembled WGS sequence"/>
</dbReference>
<protein>
    <recommendedName>
        <fullName evidence="2">Cell wall elongation regulator TseB-like domain-containing protein</fullName>
    </recommendedName>
</protein>
<keyword evidence="1" id="KW-1133">Transmembrane helix</keyword>
<keyword evidence="1" id="KW-0472">Membrane</keyword>
<keyword evidence="1" id="KW-0812">Transmembrane</keyword>
<name>A0A483BK13_OENOE</name>
<evidence type="ECO:0000313" key="4">
    <source>
        <dbReference type="EMBL" id="OIM21198.1"/>
    </source>
</evidence>
<dbReference type="InterPro" id="IPR041401">
    <property type="entry name" value="TseB-like_dom"/>
</dbReference>
<organism evidence="3 6">
    <name type="scientific">Oenococcus oeni</name>
    <name type="common">Leuconostoc oenos</name>
    <dbReference type="NCBI Taxonomy" id="1247"/>
    <lineage>
        <taxon>Bacteria</taxon>
        <taxon>Bacillati</taxon>
        <taxon>Bacillota</taxon>
        <taxon>Bacilli</taxon>
        <taxon>Lactobacillales</taxon>
        <taxon>Lactobacillaceae</taxon>
        <taxon>Oenococcus</taxon>
    </lineage>
</organism>
<evidence type="ECO:0000259" key="2">
    <source>
        <dbReference type="Pfam" id="PF17881"/>
    </source>
</evidence>
<dbReference type="AlphaFoldDB" id="A0A483BK13"/>
<dbReference type="Pfam" id="PF17881">
    <property type="entry name" value="TseB"/>
    <property type="match status" value="1"/>
</dbReference>
<reference evidence="3" key="2">
    <citation type="submission" date="2019-10" db="EMBL/GenBank/DDBJ databases">
        <title>Malate fermentation in French cider.</title>
        <authorList>
            <person name="Cousin F.J."/>
            <person name="Medina Fernandez S."/>
            <person name="Misery B."/>
            <person name="Laplace J.-M."/>
            <person name="Cretenet M."/>
        </authorList>
    </citation>
    <scope>NUCLEOTIDE SEQUENCE</scope>
    <source>
        <strain evidence="3">UCMA15129</strain>
    </source>
</reference>
<feature type="domain" description="Cell wall elongation regulator TseB-like" evidence="2">
    <location>
        <begin position="54"/>
        <end position="92"/>
    </location>
</feature>
<evidence type="ECO:0000313" key="5">
    <source>
        <dbReference type="Proteomes" id="UP000181728"/>
    </source>
</evidence>
<comment type="caution">
    <text evidence="3">The sequence shown here is derived from an EMBL/GenBank/DDBJ whole genome shotgun (WGS) entry which is preliminary data.</text>
</comment>
<dbReference type="InterPro" id="IPR046350">
    <property type="entry name" value="Cystatin_sf"/>
</dbReference>
<dbReference type="Proteomes" id="UP001281024">
    <property type="component" value="Unassembled WGS sequence"/>
</dbReference>
<feature type="transmembrane region" description="Helical" evidence="1">
    <location>
        <begin position="20"/>
        <end position="44"/>
    </location>
</feature>
<dbReference type="SUPFAM" id="SSF54403">
    <property type="entry name" value="Cystatin/monellin"/>
    <property type="match status" value="2"/>
</dbReference>
<gene>
    <name evidence="4" type="ORF">ATX59_05325</name>
    <name evidence="3" type="ORF">GA838_02540</name>
</gene>
<dbReference type="RefSeq" id="WP_002818919.1">
    <property type="nucleotide sequence ID" value="NZ_CP027431.1"/>
</dbReference>
<reference evidence="4 5" key="1">
    <citation type="journal article" date="2016" name="BMC Genomics">
        <title>Consensus pan-genome assembly of the specialised wine bacterium Oenococcus oeni.</title>
        <authorList>
            <person name="Sternes P.R."/>
            <person name="Borneman A.R."/>
        </authorList>
    </citation>
    <scope>NUCLEOTIDE SEQUENCE [LARGE SCALE GENOMIC DNA]</scope>
    <source>
        <strain evidence="4 5">AWRIB661</strain>
    </source>
</reference>
<dbReference type="EMBL" id="WERV01000002">
    <property type="protein sequence ID" value="MDV7714662.1"/>
    <property type="molecule type" value="Genomic_DNA"/>
</dbReference>